<dbReference type="Gene3D" id="3.10.450.10">
    <property type="match status" value="1"/>
</dbReference>
<proteinExistence type="inferred from homology"/>
<dbReference type="PANTHER" id="PTHR46186">
    <property type="entry name" value="CYSTATIN"/>
    <property type="match status" value="1"/>
</dbReference>
<dbReference type="InterPro" id="IPR000010">
    <property type="entry name" value="Cystatin_dom"/>
</dbReference>
<evidence type="ECO:0000256" key="1">
    <source>
        <dbReference type="ARBA" id="ARBA00009403"/>
    </source>
</evidence>
<feature type="non-terminal residue" evidence="6">
    <location>
        <position position="135"/>
    </location>
</feature>
<name>A0AAD8EGL1_DIPPU</name>
<sequence length="135" mass="14902">KMKIMRAISALVIALAICSTQVAAQSDPPEECAGCPVTADPNDTRIQKYAQDAVEEIQKQSDCGCTYRLESIEDVTTQVVAGELLHYDLILETTVVAGDTETITLTACSVDVWIKEWEDFEEITIQSCELTRNNE</sequence>
<dbReference type="GO" id="GO:0005737">
    <property type="term" value="C:cytoplasm"/>
    <property type="evidence" value="ECO:0007669"/>
    <property type="project" value="TreeGrafter"/>
</dbReference>
<dbReference type="GO" id="GO:0031982">
    <property type="term" value="C:vesicle"/>
    <property type="evidence" value="ECO:0007669"/>
    <property type="project" value="TreeGrafter"/>
</dbReference>
<evidence type="ECO:0000256" key="4">
    <source>
        <dbReference type="SAM" id="SignalP"/>
    </source>
</evidence>
<evidence type="ECO:0000256" key="3">
    <source>
        <dbReference type="ARBA" id="ARBA00022704"/>
    </source>
</evidence>
<comment type="caution">
    <text evidence="6">The sequence shown here is derived from an EMBL/GenBank/DDBJ whole genome shotgun (WGS) entry which is preliminary data.</text>
</comment>
<keyword evidence="2" id="KW-0646">Protease inhibitor</keyword>
<dbReference type="GO" id="GO:0005615">
    <property type="term" value="C:extracellular space"/>
    <property type="evidence" value="ECO:0007669"/>
    <property type="project" value="TreeGrafter"/>
</dbReference>
<evidence type="ECO:0000313" key="6">
    <source>
        <dbReference type="EMBL" id="KAJ9588837.1"/>
    </source>
</evidence>
<gene>
    <name evidence="6" type="ORF">L9F63_017875</name>
</gene>
<dbReference type="GO" id="GO:0004869">
    <property type="term" value="F:cysteine-type endopeptidase inhibitor activity"/>
    <property type="evidence" value="ECO:0007669"/>
    <property type="project" value="UniProtKB-KW"/>
</dbReference>
<evidence type="ECO:0000313" key="7">
    <source>
        <dbReference type="Proteomes" id="UP001233999"/>
    </source>
</evidence>
<feature type="chain" id="PRO_5042174686" description="Cystatin domain-containing protein" evidence="4">
    <location>
        <begin position="25"/>
        <end position="135"/>
    </location>
</feature>
<evidence type="ECO:0000259" key="5">
    <source>
        <dbReference type="SMART" id="SM00043"/>
    </source>
</evidence>
<accession>A0AAD8EGL1</accession>
<dbReference type="CDD" id="cd00042">
    <property type="entry name" value="CY"/>
    <property type="match status" value="1"/>
</dbReference>
<dbReference type="InterPro" id="IPR046350">
    <property type="entry name" value="Cystatin_sf"/>
</dbReference>
<dbReference type="SUPFAM" id="SSF54403">
    <property type="entry name" value="Cystatin/monellin"/>
    <property type="match status" value="1"/>
</dbReference>
<reference evidence="6" key="1">
    <citation type="journal article" date="2023" name="IScience">
        <title>Live-bearing cockroach genome reveals convergent evolutionary mechanisms linked to viviparity in insects and beyond.</title>
        <authorList>
            <person name="Fouks B."/>
            <person name="Harrison M.C."/>
            <person name="Mikhailova A.A."/>
            <person name="Marchal E."/>
            <person name="English S."/>
            <person name="Carruthers M."/>
            <person name="Jennings E.C."/>
            <person name="Chiamaka E.L."/>
            <person name="Frigard R.A."/>
            <person name="Pippel M."/>
            <person name="Attardo G.M."/>
            <person name="Benoit J.B."/>
            <person name="Bornberg-Bauer E."/>
            <person name="Tobe S.S."/>
        </authorList>
    </citation>
    <scope>NUCLEOTIDE SEQUENCE</scope>
    <source>
        <strain evidence="6">Stay&amp;Tobe</strain>
    </source>
</reference>
<dbReference type="Proteomes" id="UP001233999">
    <property type="component" value="Unassembled WGS sequence"/>
</dbReference>
<feature type="signal peptide" evidence="4">
    <location>
        <begin position="1"/>
        <end position="24"/>
    </location>
</feature>
<dbReference type="AlphaFoldDB" id="A0AAD8EGL1"/>
<feature type="domain" description="Cystatin" evidence="5">
    <location>
        <begin position="31"/>
        <end position="129"/>
    </location>
</feature>
<organism evidence="6 7">
    <name type="scientific">Diploptera punctata</name>
    <name type="common">Pacific beetle cockroach</name>
    <dbReference type="NCBI Taxonomy" id="6984"/>
    <lineage>
        <taxon>Eukaryota</taxon>
        <taxon>Metazoa</taxon>
        <taxon>Ecdysozoa</taxon>
        <taxon>Arthropoda</taxon>
        <taxon>Hexapoda</taxon>
        <taxon>Insecta</taxon>
        <taxon>Pterygota</taxon>
        <taxon>Neoptera</taxon>
        <taxon>Polyneoptera</taxon>
        <taxon>Dictyoptera</taxon>
        <taxon>Blattodea</taxon>
        <taxon>Blaberoidea</taxon>
        <taxon>Blaberidae</taxon>
        <taxon>Diplopterinae</taxon>
        <taxon>Diploptera</taxon>
    </lineage>
</organism>
<dbReference type="Pfam" id="PF00031">
    <property type="entry name" value="Cystatin"/>
    <property type="match status" value="1"/>
</dbReference>
<keyword evidence="4" id="KW-0732">Signal</keyword>
<reference evidence="6" key="2">
    <citation type="submission" date="2023-05" db="EMBL/GenBank/DDBJ databases">
        <authorList>
            <person name="Fouks B."/>
        </authorList>
    </citation>
    <scope>NUCLEOTIDE SEQUENCE</scope>
    <source>
        <strain evidence="6">Stay&amp;Tobe</strain>
        <tissue evidence="6">Testes</tissue>
    </source>
</reference>
<keyword evidence="3" id="KW-0789">Thiol protease inhibitor</keyword>
<dbReference type="EMBL" id="JASPKZ010005301">
    <property type="protein sequence ID" value="KAJ9588837.1"/>
    <property type="molecule type" value="Genomic_DNA"/>
</dbReference>
<dbReference type="PANTHER" id="PTHR46186:SF2">
    <property type="entry name" value="CYSTATIN"/>
    <property type="match status" value="1"/>
</dbReference>
<protein>
    <recommendedName>
        <fullName evidence="5">Cystatin domain-containing protein</fullName>
    </recommendedName>
</protein>
<keyword evidence="7" id="KW-1185">Reference proteome</keyword>
<evidence type="ECO:0000256" key="2">
    <source>
        <dbReference type="ARBA" id="ARBA00022690"/>
    </source>
</evidence>
<dbReference type="SMART" id="SM00043">
    <property type="entry name" value="CY"/>
    <property type="match status" value="1"/>
</dbReference>
<comment type="similarity">
    <text evidence="1">Belongs to the cystatin family.</text>
</comment>